<evidence type="ECO:0000313" key="10">
    <source>
        <dbReference type="Proteomes" id="UP000487757"/>
    </source>
</evidence>
<dbReference type="RefSeq" id="WP_154278722.1">
    <property type="nucleotide sequence ID" value="NZ_JBHUJQ010000001.1"/>
</dbReference>
<dbReference type="EMBL" id="WKKH01000001">
    <property type="protein sequence ID" value="MRX74553.1"/>
    <property type="molecule type" value="Genomic_DNA"/>
</dbReference>
<dbReference type="PANTHER" id="PTHR46081">
    <property type="entry name" value="PEPTIDE METHIONINE SULFOXIDE REDUCTASE 2"/>
    <property type="match status" value="1"/>
</dbReference>
<evidence type="ECO:0000313" key="9">
    <source>
        <dbReference type="EMBL" id="MRX74553.1"/>
    </source>
</evidence>
<organism evidence="9 10">
    <name type="scientific">Pedobacter petrophilus</name>
    <dbReference type="NCBI Taxonomy" id="1908241"/>
    <lineage>
        <taxon>Bacteria</taxon>
        <taxon>Pseudomonadati</taxon>
        <taxon>Bacteroidota</taxon>
        <taxon>Sphingobacteriia</taxon>
        <taxon>Sphingobacteriales</taxon>
        <taxon>Sphingobacteriaceae</taxon>
        <taxon>Pedobacter</taxon>
    </lineage>
</organism>
<evidence type="ECO:0000256" key="5">
    <source>
        <dbReference type="ARBA" id="ARBA00023002"/>
    </source>
</evidence>
<keyword evidence="7" id="KW-0732">Signal</keyword>
<evidence type="ECO:0000256" key="7">
    <source>
        <dbReference type="SAM" id="SignalP"/>
    </source>
</evidence>
<feature type="chain" id="PRO_5029725098" description="peptide-methionine (R)-S-oxide reductase" evidence="7">
    <location>
        <begin position="25"/>
        <end position="167"/>
    </location>
</feature>
<sequence>MKTMLNKLFLISAVVLITGLSACAQKQEKKEKKQVQQSENIIPKKKMNWNPLTPEEERVIVNKGTEYPGTGKYEHTTDKGTYTCKRCNAALYRSEAKFDAHCGWPAFDDEIKGAVTRIPDADGSRTEIVCTNCKAHLGHVFVGEGFTNKDTRHCVNSISMNFVPDQK</sequence>
<dbReference type="InterPro" id="IPR011057">
    <property type="entry name" value="Mss4-like_sf"/>
</dbReference>
<feature type="signal peptide" evidence="7">
    <location>
        <begin position="1"/>
        <end position="24"/>
    </location>
</feature>
<dbReference type="GO" id="GO:0030091">
    <property type="term" value="P:protein repair"/>
    <property type="evidence" value="ECO:0007669"/>
    <property type="project" value="InterPro"/>
</dbReference>
<dbReference type="InterPro" id="IPR002579">
    <property type="entry name" value="Met_Sox_Rdtase_MsrB_dom"/>
</dbReference>
<dbReference type="GO" id="GO:0046872">
    <property type="term" value="F:metal ion binding"/>
    <property type="evidence" value="ECO:0007669"/>
    <property type="project" value="UniProtKB-KW"/>
</dbReference>
<gene>
    <name evidence="9" type="ORF">GJU39_00510</name>
</gene>
<evidence type="ECO:0000256" key="4">
    <source>
        <dbReference type="ARBA" id="ARBA00022833"/>
    </source>
</evidence>
<dbReference type="GO" id="GO:0006979">
    <property type="term" value="P:response to oxidative stress"/>
    <property type="evidence" value="ECO:0007669"/>
    <property type="project" value="InterPro"/>
</dbReference>
<dbReference type="InterPro" id="IPR028427">
    <property type="entry name" value="Met_Sox_Rdtase_MsrB"/>
</dbReference>
<dbReference type="OrthoDB" id="4174719at2"/>
<dbReference type="Proteomes" id="UP000487757">
    <property type="component" value="Unassembled WGS sequence"/>
</dbReference>
<comment type="cofactor">
    <cofactor evidence="1">
        <name>Zn(2+)</name>
        <dbReference type="ChEBI" id="CHEBI:29105"/>
    </cofactor>
</comment>
<comment type="catalytic activity">
    <reaction evidence="6">
        <text>L-methionyl-[protein] + [thioredoxin]-disulfide + H2O = L-methionyl-(R)-S-oxide-[protein] + [thioredoxin]-dithiol</text>
        <dbReference type="Rhea" id="RHEA:24164"/>
        <dbReference type="Rhea" id="RHEA-COMP:10698"/>
        <dbReference type="Rhea" id="RHEA-COMP:10700"/>
        <dbReference type="Rhea" id="RHEA-COMP:12313"/>
        <dbReference type="Rhea" id="RHEA-COMP:12314"/>
        <dbReference type="ChEBI" id="CHEBI:15377"/>
        <dbReference type="ChEBI" id="CHEBI:16044"/>
        <dbReference type="ChEBI" id="CHEBI:29950"/>
        <dbReference type="ChEBI" id="CHEBI:45764"/>
        <dbReference type="ChEBI" id="CHEBI:50058"/>
        <dbReference type="EC" id="1.8.4.12"/>
    </reaction>
</comment>
<comment type="caution">
    <text evidence="9">The sequence shown here is derived from an EMBL/GenBank/DDBJ whole genome shotgun (WGS) entry which is preliminary data.</text>
</comment>
<dbReference type="NCBIfam" id="NF004036">
    <property type="entry name" value="PRK05508.1"/>
    <property type="match status" value="1"/>
</dbReference>
<dbReference type="SUPFAM" id="SSF51316">
    <property type="entry name" value="Mss4-like"/>
    <property type="match status" value="1"/>
</dbReference>
<dbReference type="GO" id="GO:0033743">
    <property type="term" value="F:peptide-methionine (R)-S-oxide reductase activity"/>
    <property type="evidence" value="ECO:0007669"/>
    <property type="project" value="UniProtKB-EC"/>
</dbReference>
<evidence type="ECO:0000256" key="3">
    <source>
        <dbReference type="ARBA" id="ARBA00022723"/>
    </source>
</evidence>
<keyword evidence="3" id="KW-0479">Metal-binding</keyword>
<keyword evidence="5 9" id="KW-0560">Oxidoreductase</keyword>
<evidence type="ECO:0000256" key="2">
    <source>
        <dbReference type="ARBA" id="ARBA00012499"/>
    </source>
</evidence>
<dbReference type="Pfam" id="PF01641">
    <property type="entry name" value="SelR"/>
    <property type="match status" value="1"/>
</dbReference>
<accession>A0A7K0FSH0</accession>
<protein>
    <recommendedName>
        <fullName evidence="2">peptide-methionine (R)-S-oxide reductase</fullName>
        <ecNumber evidence="2">1.8.4.12</ecNumber>
    </recommendedName>
</protein>
<proteinExistence type="predicted"/>
<feature type="domain" description="MsrB" evidence="8">
    <location>
        <begin position="52"/>
        <end position="164"/>
    </location>
</feature>
<evidence type="ECO:0000259" key="8">
    <source>
        <dbReference type="Pfam" id="PF01641"/>
    </source>
</evidence>
<keyword evidence="4" id="KW-0862">Zinc</keyword>
<reference evidence="9 10" key="1">
    <citation type="submission" date="2019-11" db="EMBL/GenBank/DDBJ databases">
        <title>Pedobacter petrophilus genome.</title>
        <authorList>
            <person name="Feldbauer M.J."/>
            <person name="Newman J.D."/>
        </authorList>
    </citation>
    <scope>NUCLEOTIDE SEQUENCE [LARGE SCALE GENOMIC DNA]</scope>
    <source>
        <strain evidence="9 10">LMG 29686</strain>
    </source>
</reference>
<dbReference type="EC" id="1.8.4.12" evidence="2"/>
<evidence type="ECO:0000256" key="1">
    <source>
        <dbReference type="ARBA" id="ARBA00001947"/>
    </source>
</evidence>
<dbReference type="Gene3D" id="2.170.150.20">
    <property type="entry name" value="Peptide methionine sulfoxide reductase"/>
    <property type="match status" value="1"/>
</dbReference>
<dbReference type="AlphaFoldDB" id="A0A7K0FSH0"/>
<keyword evidence="10" id="KW-1185">Reference proteome</keyword>
<dbReference type="PANTHER" id="PTHR46081:SF8">
    <property type="entry name" value="PEPTIDE METHIONINE SULFOXIDE REDUCTASE 2"/>
    <property type="match status" value="1"/>
</dbReference>
<evidence type="ECO:0000256" key="6">
    <source>
        <dbReference type="ARBA" id="ARBA00048488"/>
    </source>
</evidence>
<name>A0A7K0FSH0_9SPHI</name>